<evidence type="ECO:0000313" key="4">
    <source>
        <dbReference type="EMBL" id="PWA52716.1"/>
    </source>
</evidence>
<sequence>MFWPEALATSTYLLNRLPTKILDMKTPLNTLEKFTKIPPTLTLEPKIFGCTVFVHIPKSYRDKLDPCSEKCVFVGYGVNQKGYRCYNPKTRRMITTMNCDFLETKFFYSSQHSGQGEESSHDSLSWLTNDEETCSNHSTTSLGVNNTSATQDVLPHLISEVNNFEPNNSQTNNSSHEMVEDTVPQESEEPENQGPIDQEEPVLEEVSERYTLPARANRGVPAKRYSPEKFSRGSRYPMANIANGCLTTEAKAFSASLYSEKIPSNPKEALKSENWKKAMDEEMDALRKNKTWEKCTLPDGKKPVGCRWIFTIKYKPDGTIDRYKARLVAKGYTQTYGIDYSETFSPVAKIDTIRVLFSIASNQGWPLHQFDVKNAFLHGDLKEEVYMEAPPGFSSGFKTREVCRLKKSLYGLKQSPRAWFGRFTIAMKKYGFKQSNSDHTLFLKRRQEYVTCLIIYVDDMIITGNDDQEIKKLKEGLFTEFEMKDLGRLKYFLGIEVLRSQHGIFICQKKYILDLLAETGMLDCKPAETPMIANQKLYIEPEGEPTDKGRYQRMVGKLIYLSHTRPDIAYAVGVVSQFMHQPQKAHMDAVERIIEYLKGTAGYGVLFKSNGHLNVQIYTDADWAGDKGNRRSTSGYFSLVGGNLVTWRSKKQRVVSLSSVEAEYRGISKGVAEVLWIRKLLTEVGFRPRKATQVFCDNKAAIQISENPVQHDRTKHVEIDRHFIKEKLEAGIIELPFVKSEDQLADILTKAVGTRSLQDCLDKLNIGDPTIQLEGEC</sequence>
<proteinExistence type="predicted"/>
<protein>
    <submittedName>
        <fullName evidence="4">Ribonuclease H-like domain-containing protein</fullName>
    </submittedName>
</protein>
<gene>
    <name evidence="4" type="ORF">CTI12_AA455730</name>
</gene>
<comment type="caution">
    <text evidence="4">The sequence shown here is derived from an EMBL/GenBank/DDBJ whole genome shotgun (WGS) entry which is preliminary data.</text>
</comment>
<feature type="region of interest" description="Disordered" evidence="1">
    <location>
        <begin position="163"/>
        <end position="196"/>
    </location>
</feature>
<feature type="domain" description="Retroviral polymerase SH3-like" evidence="3">
    <location>
        <begin position="50"/>
        <end position="112"/>
    </location>
</feature>
<dbReference type="AlphaFoldDB" id="A0A2U1LUN4"/>
<dbReference type="PANTHER" id="PTHR11439">
    <property type="entry name" value="GAG-POL-RELATED RETROTRANSPOSON"/>
    <property type="match status" value="1"/>
</dbReference>
<dbReference type="OrthoDB" id="128382at2759"/>
<dbReference type="PANTHER" id="PTHR11439:SF467">
    <property type="entry name" value="INTEGRASE CATALYTIC DOMAIN-CONTAINING PROTEIN"/>
    <property type="match status" value="1"/>
</dbReference>
<evidence type="ECO:0000259" key="3">
    <source>
        <dbReference type="Pfam" id="PF25597"/>
    </source>
</evidence>
<dbReference type="Pfam" id="PF07727">
    <property type="entry name" value="RVT_2"/>
    <property type="match status" value="1"/>
</dbReference>
<dbReference type="InterPro" id="IPR057670">
    <property type="entry name" value="SH3_retrovirus"/>
</dbReference>
<evidence type="ECO:0000259" key="2">
    <source>
        <dbReference type="Pfam" id="PF07727"/>
    </source>
</evidence>
<evidence type="ECO:0000313" key="5">
    <source>
        <dbReference type="Proteomes" id="UP000245207"/>
    </source>
</evidence>
<dbReference type="Proteomes" id="UP000245207">
    <property type="component" value="Unassembled WGS sequence"/>
</dbReference>
<organism evidence="4 5">
    <name type="scientific">Artemisia annua</name>
    <name type="common">Sweet wormwood</name>
    <dbReference type="NCBI Taxonomy" id="35608"/>
    <lineage>
        <taxon>Eukaryota</taxon>
        <taxon>Viridiplantae</taxon>
        <taxon>Streptophyta</taxon>
        <taxon>Embryophyta</taxon>
        <taxon>Tracheophyta</taxon>
        <taxon>Spermatophyta</taxon>
        <taxon>Magnoliopsida</taxon>
        <taxon>eudicotyledons</taxon>
        <taxon>Gunneridae</taxon>
        <taxon>Pentapetalae</taxon>
        <taxon>asterids</taxon>
        <taxon>campanulids</taxon>
        <taxon>Asterales</taxon>
        <taxon>Asteraceae</taxon>
        <taxon>Asteroideae</taxon>
        <taxon>Anthemideae</taxon>
        <taxon>Artemisiinae</taxon>
        <taxon>Artemisia</taxon>
    </lineage>
</organism>
<dbReference type="SUPFAM" id="SSF56672">
    <property type="entry name" value="DNA/RNA polymerases"/>
    <property type="match status" value="1"/>
</dbReference>
<keyword evidence="5" id="KW-1185">Reference proteome</keyword>
<evidence type="ECO:0000256" key="1">
    <source>
        <dbReference type="SAM" id="MobiDB-lite"/>
    </source>
</evidence>
<dbReference type="InterPro" id="IPR043502">
    <property type="entry name" value="DNA/RNA_pol_sf"/>
</dbReference>
<feature type="domain" description="Reverse transcriptase Ty1/copia-type" evidence="2">
    <location>
        <begin position="289"/>
        <end position="532"/>
    </location>
</feature>
<feature type="compositionally biased region" description="Polar residues" evidence="1">
    <location>
        <begin position="163"/>
        <end position="176"/>
    </location>
</feature>
<name>A0A2U1LUN4_ARTAN</name>
<feature type="compositionally biased region" description="Acidic residues" evidence="1">
    <location>
        <begin position="186"/>
        <end position="196"/>
    </location>
</feature>
<reference evidence="4 5" key="1">
    <citation type="journal article" date="2018" name="Mol. Plant">
        <title>The genome of Artemisia annua provides insight into the evolution of Asteraceae family and artemisinin biosynthesis.</title>
        <authorList>
            <person name="Shen Q."/>
            <person name="Zhang L."/>
            <person name="Liao Z."/>
            <person name="Wang S."/>
            <person name="Yan T."/>
            <person name="Shi P."/>
            <person name="Liu M."/>
            <person name="Fu X."/>
            <person name="Pan Q."/>
            <person name="Wang Y."/>
            <person name="Lv Z."/>
            <person name="Lu X."/>
            <person name="Zhang F."/>
            <person name="Jiang W."/>
            <person name="Ma Y."/>
            <person name="Chen M."/>
            <person name="Hao X."/>
            <person name="Li L."/>
            <person name="Tang Y."/>
            <person name="Lv G."/>
            <person name="Zhou Y."/>
            <person name="Sun X."/>
            <person name="Brodelius P.E."/>
            <person name="Rose J.K.C."/>
            <person name="Tang K."/>
        </authorList>
    </citation>
    <scope>NUCLEOTIDE SEQUENCE [LARGE SCALE GENOMIC DNA]</scope>
    <source>
        <strain evidence="5">cv. Huhao1</strain>
        <tissue evidence="4">Leaf</tissue>
    </source>
</reference>
<dbReference type="EMBL" id="PKPP01007683">
    <property type="protein sequence ID" value="PWA52716.1"/>
    <property type="molecule type" value="Genomic_DNA"/>
</dbReference>
<dbReference type="CDD" id="cd09272">
    <property type="entry name" value="RNase_HI_RT_Ty1"/>
    <property type="match status" value="1"/>
</dbReference>
<dbReference type="Pfam" id="PF25597">
    <property type="entry name" value="SH3_retrovirus"/>
    <property type="match status" value="1"/>
</dbReference>
<dbReference type="STRING" id="35608.A0A2U1LUN4"/>
<dbReference type="InterPro" id="IPR013103">
    <property type="entry name" value="RVT_2"/>
</dbReference>
<accession>A0A2U1LUN4</accession>